<dbReference type="AlphaFoldDB" id="A0A0W0CAD1"/>
<dbReference type="GO" id="GO:0006915">
    <property type="term" value="P:apoptotic process"/>
    <property type="evidence" value="ECO:0007669"/>
    <property type="project" value="EnsemblFungi"/>
</dbReference>
<evidence type="ECO:0000256" key="2">
    <source>
        <dbReference type="SAM" id="MobiDB-lite"/>
    </source>
</evidence>
<dbReference type="Pfam" id="PF01984">
    <property type="entry name" value="dsDNA_bind"/>
    <property type="match status" value="1"/>
</dbReference>
<proteinExistence type="inferred from homology"/>
<dbReference type="Gene3D" id="1.10.8.140">
    <property type="entry name" value="PDCD5-like"/>
    <property type="match status" value="1"/>
</dbReference>
<organism evidence="3 4">
    <name type="scientific">Candida glabrata</name>
    <name type="common">Yeast</name>
    <name type="synonym">Torulopsis glabrata</name>
    <dbReference type="NCBI Taxonomy" id="5478"/>
    <lineage>
        <taxon>Eukaryota</taxon>
        <taxon>Fungi</taxon>
        <taxon>Dikarya</taxon>
        <taxon>Ascomycota</taxon>
        <taxon>Saccharomycotina</taxon>
        <taxon>Saccharomycetes</taxon>
        <taxon>Saccharomycetales</taxon>
        <taxon>Saccharomycetaceae</taxon>
        <taxon>Nakaseomyces</taxon>
    </lineage>
</organism>
<gene>
    <name evidence="3" type="ORF">AO440_003384</name>
</gene>
<dbReference type="EMBL" id="LLZZ01000172">
    <property type="protein sequence ID" value="KTA96376.1"/>
    <property type="molecule type" value="Genomic_DNA"/>
</dbReference>
<dbReference type="VEuPathDB" id="FungiDB:GVI51_K02915"/>
<name>A0A0W0CAD1_CANGB</name>
<accession>A0A0W0CAD1</accession>
<protein>
    <recommendedName>
        <fullName evidence="5">Programmed cell death protein 5</fullName>
    </recommendedName>
</protein>
<dbReference type="VEuPathDB" id="FungiDB:CAGL0K03091g"/>
<dbReference type="PANTHER" id="PTHR10840">
    <property type="entry name" value="PROGRAMMED CELL DEATH PROTEIN 5"/>
    <property type="match status" value="1"/>
</dbReference>
<dbReference type="PANTHER" id="PTHR10840:SF0">
    <property type="entry name" value="PROGRAMMED CELL DEATH PROTEIN 5"/>
    <property type="match status" value="1"/>
</dbReference>
<evidence type="ECO:0000313" key="3">
    <source>
        <dbReference type="EMBL" id="KTA96376.1"/>
    </source>
</evidence>
<comment type="similarity">
    <text evidence="1">Belongs to the PDCD5 family.</text>
</comment>
<dbReference type="GO" id="GO:0005634">
    <property type="term" value="C:nucleus"/>
    <property type="evidence" value="ECO:0007669"/>
    <property type="project" value="TreeGrafter"/>
</dbReference>
<reference evidence="3 4" key="1">
    <citation type="submission" date="2015-10" db="EMBL/GenBank/DDBJ databases">
        <title>Draft genomes sequences of Candida glabrata isolates 1A, 1B, 2A, 2B, 3A and 3B.</title>
        <authorList>
            <person name="Haavelsrud O.E."/>
            <person name="Gaustad P."/>
        </authorList>
    </citation>
    <scope>NUCLEOTIDE SEQUENCE [LARGE SCALE GENOMIC DNA]</scope>
    <source>
        <strain evidence="3">910700640</strain>
    </source>
</reference>
<sequence>MDAELQALREARLAELKRGTSDSNGGSNGSAPQERIGSSISRFLEPEALERLSRVSLVRPDRAQAVENYLKQLVSTGQLRNKVSEKDIVQILDGVAREQNKKNETKIIFDRRETVEDDVELEDDDDFFD</sequence>
<evidence type="ECO:0000256" key="1">
    <source>
        <dbReference type="ARBA" id="ARBA00010490"/>
    </source>
</evidence>
<comment type="caution">
    <text evidence="3">The sequence shown here is derived from an EMBL/GenBank/DDBJ whole genome shotgun (WGS) entry which is preliminary data.</text>
</comment>
<dbReference type="GO" id="GO:0005829">
    <property type="term" value="C:cytosol"/>
    <property type="evidence" value="ECO:0007669"/>
    <property type="project" value="TreeGrafter"/>
</dbReference>
<feature type="region of interest" description="Disordered" evidence="2">
    <location>
        <begin position="13"/>
        <end position="42"/>
    </location>
</feature>
<evidence type="ECO:0008006" key="5">
    <source>
        <dbReference type="Google" id="ProtNLM"/>
    </source>
</evidence>
<dbReference type="InterPro" id="IPR036883">
    <property type="entry name" value="PDCD5-like_sf"/>
</dbReference>
<dbReference type="PIRSF" id="PIRSF015730">
    <property type="entry name" value="TFAR19"/>
    <property type="match status" value="1"/>
</dbReference>
<dbReference type="VEuPathDB" id="FungiDB:B1J91_K03091g"/>
<dbReference type="VEuPathDB" id="FungiDB:GWK60_K02937"/>
<dbReference type="GO" id="GO:0003677">
    <property type="term" value="F:DNA binding"/>
    <property type="evidence" value="ECO:0007669"/>
    <property type="project" value="InterPro"/>
</dbReference>
<dbReference type="Proteomes" id="UP000054886">
    <property type="component" value="Unassembled WGS sequence"/>
</dbReference>
<dbReference type="InterPro" id="IPR002836">
    <property type="entry name" value="PDCD5-like"/>
</dbReference>
<dbReference type="SUPFAM" id="SSF46950">
    <property type="entry name" value="Double-stranded DNA-binding domain"/>
    <property type="match status" value="1"/>
</dbReference>
<evidence type="ECO:0000313" key="4">
    <source>
        <dbReference type="Proteomes" id="UP000054886"/>
    </source>
</evidence>